<dbReference type="Proteomes" id="UP000256690">
    <property type="component" value="Unassembled WGS sequence"/>
</dbReference>
<evidence type="ECO:0000256" key="1">
    <source>
        <dbReference type="ARBA" id="ARBA00004685"/>
    </source>
</evidence>
<keyword evidence="4" id="KW-0812">Transmembrane</keyword>
<keyword evidence="2" id="KW-0560">Oxidoreductase</keyword>
<dbReference type="GeneID" id="38115627"/>
<gene>
    <name evidence="5" type="ORF">DSM5745_05257</name>
</gene>
<keyword evidence="6" id="KW-1185">Reference proteome</keyword>
<dbReference type="STRING" id="1810919.A0A3D8S670"/>
<dbReference type="PANTHER" id="PTHR33365">
    <property type="entry name" value="YALI0B05434P"/>
    <property type="match status" value="1"/>
</dbReference>
<dbReference type="Pfam" id="PF11807">
    <property type="entry name" value="UstYa"/>
    <property type="match status" value="1"/>
</dbReference>
<comment type="pathway">
    <text evidence="1">Mycotoxin biosynthesis.</text>
</comment>
<keyword evidence="4" id="KW-1133">Transmembrane helix</keyword>
<evidence type="ECO:0000256" key="4">
    <source>
        <dbReference type="SAM" id="Phobius"/>
    </source>
</evidence>
<keyword evidence="4" id="KW-0472">Membrane</keyword>
<protein>
    <submittedName>
        <fullName evidence="5">Uncharacterized protein</fullName>
    </submittedName>
</protein>
<comment type="similarity">
    <text evidence="3">Belongs to the ustYa family.</text>
</comment>
<dbReference type="RefSeq" id="XP_026604753.1">
    <property type="nucleotide sequence ID" value="XM_026747273.1"/>
</dbReference>
<evidence type="ECO:0000256" key="2">
    <source>
        <dbReference type="ARBA" id="ARBA00023002"/>
    </source>
</evidence>
<evidence type="ECO:0000313" key="5">
    <source>
        <dbReference type="EMBL" id="RDW81700.1"/>
    </source>
</evidence>
<evidence type="ECO:0000313" key="6">
    <source>
        <dbReference type="Proteomes" id="UP000256690"/>
    </source>
</evidence>
<reference evidence="5 6" key="1">
    <citation type="journal article" date="2018" name="IMA Fungus">
        <title>IMA Genome-F 9: Draft genome sequence of Annulohypoxylon stygium, Aspergillus mulundensis, Berkeleyomyces basicola (syn. Thielaviopsis basicola), Ceratocystis smalleyi, two Cercospora beticola strains, Coleophoma cylindrospora, Fusarium fracticaudum, Phialophora cf. hyalina, and Morchella septimelata.</title>
        <authorList>
            <person name="Wingfield B.D."/>
            <person name="Bills G.F."/>
            <person name="Dong Y."/>
            <person name="Huang W."/>
            <person name="Nel W.J."/>
            <person name="Swalarsk-Parry B.S."/>
            <person name="Vaghefi N."/>
            <person name="Wilken P.M."/>
            <person name="An Z."/>
            <person name="de Beer Z.W."/>
            <person name="De Vos L."/>
            <person name="Chen L."/>
            <person name="Duong T.A."/>
            <person name="Gao Y."/>
            <person name="Hammerbacher A."/>
            <person name="Kikkert J.R."/>
            <person name="Li Y."/>
            <person name="Li H."/>
            <person name="Li K."/>
            <person name="Li Q."/>
            <person name="Liu X."/>
            <person name="Ma X."/>
            <person name="Naidoo K."/>
            <person name="Pethybridge S.J."/>
            <person name="Sun J."/>
            <person name="Steenkamp E.T."/>
            <person name="van der Nest M.A."/>
            <person name="van Wyk S."/>
            <person name="Wingfield M.J."/>
            <person name="Xiong C."/>
            <person name="Yue Q."/>
            <person name="Zhang X."/>
        </authorList>
    </citation>
    <scope>NUCLEOTIDE SEQUENCE [LARGE SCALE GENOMIC DNA]</scope>
    <source>
        <strain evidence="5 6">DSM 5745</strain>
    </source>
</reference>
<dbReference type="AlphaFoldDB" id="A0A3D8S670"/>
<proteinExistence type="inferred from homology"/>
<dbReference type="GO" id="GO:0016491">
    <property type="term" value="F:oxidoreductase activity"/>
    <property type="evidence" value="ECO:0007669"/>
    <property type="project" value="UniProtKB-KW"/>
</dbReference>
<dbReference type="GO" id="GO:0043386">
    <property type="term" value="P:mycotoxin biosynthetic process"/>
    <property type="evidence" value="ECO:0007669"/>
    <property type="project" value="InterPro"/>
</dbReference>
<comment type="caution">
    <text evidence="5">The sequence shown here is derived from an EMBL/GenBank/DDBJ whole genome shotgun (WGS) entry which is preliminary data.</text>
</comment>
<sequence length="299" mass="32935">MGLHSNNPGAANPTVHITVLTVTTLLVLTLLILIIGPSRILSDAASSTTCSCTYPPIHLDSTTGSIHIQDPQSRPSVLNTARYDGTHLRAYKKAPQLLATTISDKYPNTWEGMISPPNAAGGIRVTQQSLEGSKFDNLPETPGEPEPVGVNHVIGMLHQLHCLITIRRKIFPENNNVPENQSSSRSASLKHMSHCFEYIAQAIMCHADDTIEPPFKKMEDGKAFWTVTGEGRIHQCKDPRPIVEMAMRSHAETVNMSGWIEGIGVRELFADEIRRTGYKHKDEISELFTWGIIGSLPDP</sequence>
<dbReference type="EMBL" id="PVWQ01000005">
    <property type="protein sequence ID" value="RDW81700.1"/>
    <property type="molecule type" value="Genomic_DNA"/>
</dbReference>
<name>A0A3D8S670_9EURO</name>
<dbReference type="PANTHER" id="PTHR33365:SF11">
    <property type="entry name" value="TAT PATHWAY SIGNAL SEQUENCE"/>
    <property type="match status" value="1"/>
</dbReference>
<dbReference type="OrthoDB" id="3687641at2759"/>
<evidence type="ECO:0000256" key="3">
    <source>
        <dbReference type="ARBA" id="ARBA00035112"/>
    </source>
</evidence>
<organism evidence="5 6">
    <name type="scientific">Aspergillus mulundensis</name>
    <dbReference type="NCBI Taxonomy" id="1810919"/>
    <lineage>
        <taxon>Eukaryota</taxon>
        <taxon>Fungi</taxon>
        <taxon>Dikarya</taxon>
        <taxon>Ascomycota</taxon>
        <taxon>Pezizomycotina</taxon>
        <taxon>Eurotiomycetes</taxon>
        <taxon>Eurotiomycetidae</taxon>
        <taxon>Eurotiales</taxon>
        <taxon>Aspergillaceae</taxon>
        <taxon>Aspergillus</taxon>
        <taxon>Aspergillus subgen. Nidulantes</taxon>
    </lineage>
</organism>
<dbReference type="InterPro" id="IPR021765">
    <property type="entry name" value="UstYa-like"/>
</dbReference>
<feature type="transmembrane region" description="Helical" evidence="4">
    <location>
        <begin position="15"/>
        <end position="36"/>
    </location>
</feature>
<accession>A0A3D8S670</accession>